<evidence type="ECO:0000256" key="1">
    <source>
        <dbReference type="ARBA" id="ARBA00022679"/>
    </source>
</evidence>
<keyword evidence="2" id="KW-0547">Nucleotide-binding</keyword>
<keyword evidence="1" id="KW-0808">Transferase</keyword>
<dbReference type="Pfam" id="PF07714">
    <property type="entry name" value="PK_Tyr_Ser-Thr"/>
    <property type="match status" value="1"/>
</dbReference>
<evidence type="ECO:0000313" key="7">
    <source>
        <dbReference type="Proteomes" id="UP001470230"/>
    </source>
</evidence>
<dbReference type="PROSITE" id="PS00108">
    <property type="entry name" value="PROTEIN_KINASE_ST"/>
    <property type="match status" value="1"/>
</dbReference>
<protein>
    <recommendedName>
        <fullName evidence="5">Protein kinase domain-containing protein</fullName>
    </recommendedName>
</protein>
<organism evidence="6 7">
    <name type="scientific">Tritrichomonas musculus</name>
    <dbReference type="NCBI Taxonomy" id="1915356"/>
    <lineage>
        <taxon>Eukaryota</taxon>
        <taxon>Metamonada</taxon>
        <taxon>Parabasalia</taxon>
        <taxon>Tritrichomonadida</taxon>
        <taxon>Tritrichomonadidae</taxon>
        <taxon>Tritrichomonas</taxon>
    </lineage>
</organism>
<evidence type="ECO:0000256" key="3">
    <source>
        <dbReference type="ARBA" id="ARBA00022777"/>
    </source>
</evidence>
<keyword evidence="7" id="KW-1185">Reference proteome</keyword>
<dbReference type="PANTHER" id="PTHR44329">
    <property type="entry name" value="SERINE/THREONINE-PROTEIN KINASE TNNI3K-RELATED"/>
    <property type="match status" value="1"/>
</dbReference>
<dbReference type="InterPro" id="IPR008271">
    <property type="entry name" value="Ser/Thr_kinase_AS"/>
</dbReference>
<dbReference type="InterPro" id="IPR000719">
    <property type="entry name" value="Prot_kinase_dom"/>
</dbReference>
<dbReference type="InterPro" id="IPR051681">
    <property type="entry name" value="Ser/Thr_Kinases-Pseudokinases"/>
</dbReference>
<dbReference type="EMBL" id="JAPFFF010000021">
    <property type="protein sequence ID" value="KAK8854434.1"/>
    <property type="molecule type" value="Genomic_DNA"/>
</dbReference>
<evidence type="ECO:0000256" key="2">
    <source>
        <dbReference type="ARBA" id="ARBA00022741"/>
    </source>
</evidence>
<dbReference type="InterPro" id="IPR001245">
    <property type="entry name" value="Ser-Thr/Tyr_kinase_cat_dom"/>
</dbReference>
<dbReference type="PIRSF" id="PIRSF000654">
    <property type="entry name" value="Integrin-linked_kinase"/>
    <property type="match status" value="1"/>
</dbReference>
<dbReference type="PROSITE" id="PS50011">
    <property type="entry name" value="PROTEIN_KINASE_DOM"/>
    <property type="match status" value="1"/>
</dbReference>
<proteinExistence type="predicted"/>
<feature type="domain" description="Protein kinase" evidence="5">
    <location>
        <begin position="1"/>
        <end position="251"/>
    </location>
</feature>
<comment type="caution">
    <text evidence="6">The sequence shown here is derived from an EMBL/GenBank/DDBJ whole genome shotgun (WGS) entry which is preliminary data.</text>
</comment>
<keyword evidence="4" id="KW-0067">ATP-binding</keyword>
<dbReference type="SMART" id="SM00220">
    <property type="entry name" value="S_TKc"/>
    <property type="match status" value="1"/>
</dbReference>
<evidence type="ECO:0000259" key="5">
    <source>
        <dbReference type="PROSITE" id="PS50011"/>
    </source>
</evidence>
<sequence>MFKDLHIFNFKNLKREVSALAQLHHPSIIKFIGYSPVDFSNLPCPIIVTELCCNRSLYDTLNLIREEKTPSDWDDTKKVINLYEIASALAYLHSLNIVYRDVKLNNVLLDDYLFPKLIDFGLSKFLNEKERKQKQNEGQDLIENSDQCGTLFYMAPELISPGIDNPHFIKASDVYSFAITAYEIMTNLRPYHFTQAYKHMTYVGSGKRPKLTTPILDCYRNLIERCWSQDPNKRPSFDEIVTELKTNRDFITDSVNEEDFINYVQYIDESQ</sequence>
<accession>A0ABR2HXU5</accession>
<keyword evidence="3" id="KW-0418">Kinase</keyword>
<evidence type="ECO:0000313" key="6">
    <source>
        <dbReference type="EMBL" id="KAK8854434.1"/>
    </source>
</evidence>
<dbReference type="PANTHER" id="PTHR44329:SF288">
    <property type="entry name" value="MITOGEN-ACTIVATED PROTEIN KINASE KINASE KINASE 20"/>
    <property type="match status" value="1"/>
</dbReference>
<dbReference type="InterPro" id="IPR011009">
    <property type="entry name" value="Kinase-like_dom_sf"/>
</dbReference>
<reference evidence="6 7" key="1">
    <citation type="submission" date="2024-04" db="EMBL/GenBank/DDBJ databases">
        <title>Tritrichomonas musculus Genome.</title>
        <authorList>
            <person name="Alves-Ferreira E."/>
            <person name="Grigg M."/>
            <person name="Lorenzi H."/>
            <person name="Galac M."/>
        </authorList>
    </citation>
    <scope>NUCLEOTIDE SEQUENCE [LARGE SCALE GENOMIC DNA]</scope>
    <source>
        <strain evidence="6 7">EAF2021</strain>
    </source>
</reference>
<evidence type="ECO:0000256" key="4">
    <source>
        <dbReference type="ARBA" id="ARBA00022840"/>
    </source>
</evidence>
<dbReference type="Gene3D" id="1.10.510.10">
    <property type="entry name" value="Transferase(Phosphotransferase) domain 1"/>
    <property type="match status" value="1"/>
</dbReference>
<name>A0ABR2HXU5_9EUKA</name>
<dbReference type="Proteomes" id="UP001470230">
    <property type="component" value="Unassembled WGS sequence"/>
</dbReference>
<gene>
    <name evidence="6" type="ORF">M9Y10_016996</name>
</gene>
<dbReference type="SUPFAM" id="SSF56112">
    <property type="entry name" value="Protein kinase-like (PK-like)"/>
    <property type="match status" value="1"/>
</dbReference>